<dbReference type="PANTHER" id="PTHR10534">
    <property type="entry name" value="PYRIDOXAL KINASE"/>
    <property type="match status" value="1"/>
</dbReference>
<gene>
    <name evidence="7" type="ORF">IAD50_02785</name>
</gene>
<proteinExistence type="predicted"/>
<keyword evidence="2 7" id="KW-0808">Transferase</keyword>
<dbReference type="InterPro" id="IPR004625">
    <property type="entry name" value="PyrdxlKinase"/>
</dbReference>
<keyword evidence="4 7" id="KW-0418">Kinase</keyword>
<evidence type="ECO:0000256" key="1">
    <source>
        <dbReference type="ARBA" id="ARBA00012104"/>
    </source>
</evidence>
<reference evidence="7" key="1">
    <citation type="submission" date="2020-10" db="EMBL/GenBank/DDBJ databases">
        <authorList>
            <person name="Gilroy R."/>
        </authorList>
    </citation>
    <scope>NUCLEOTIDE SEQUENCE</scope>
    <source>
        <strain evidence="7">CHK195-4489</strain>
    </source>
</reference>
<keyword evidence="3" id="KW-0547">Nucleotide-binding</keyword>
<dbReference type="GO" id="GO:0005524">
    <property type="term" value="F:ATP binding"/>
    <property type="evidence" value="ECO:0007669"/>
    <property type="project" value="UniProtKB-KW"/>
</dbReference>
<dbReference type="InterPro" id="IPR029056">
    <property type="entry name" value="Ribokinase-like"/>
</dbReference>
<evidence type="ECO:0000259" key="6">
    <source>
        <dbReference type="Pfam" id="PF08543"/>
    </source>
</evidence>
<dbReference type="EC" id="2.7.1.35" evidence="1"/>
<accession>A0A9D1I6Z3</accession>
<evidence type="ECO:0000313" key="7">
    <source>
        <dbReference type="EMBL" id="HIU29204.1"/>
    </source>
</evidence>
<protein>
    <recommendedName>
        <fullName evidence="1">pyridoxal kinase</fullName>
        <ecNumber evidence="1">2.7.1.35</ecNumber>
    </recommendedName>
</protein>
<name>A0A9D1I6Z3_9CLOT</name>
<dbReference type="Pfam" id="PF08543">
    <property type="entry name" value="Phos_pyr_kin"/>
    <property type="match status" value="1"/>
</dbReference>
<dbReference type="AlphaFoldDB" id="A0A9D1I6Z3"/>
<feature type="domain" description="Pyridoxamine kinase/Phosphomethylpyrimidine kinase" evidence="6">
    <location>
        <begin position="75"/>
        <end position="258"/>
    </location>
</feature>
<dbReference type="PANTHER" id="PTHR10534:SF2">
    <property type="entry name" value="PYRIDOXAL KINASE"/>
    <property type="match status" value="1"/>
</dbReference>
<dbReference type="CDD" id="cd01173">
    <property type="entry name" value="pyridoxal_pyridoxamine_kinase"/>
    <property type="match status" value="1"/>
</dbReference>
<reference evidence="7" key="2">
    <citation type="journal article" date="2021" name="PeerJ">
        <title>Extensive microbial diversity within the chicken gut microbiome revealed by metagenomics and culture.</title>
        <authorList>
            <person name="Gilroy R."/>
            <person name="Ravi A."/>
            <person name="Getino M."/>
            <person name="Pursley I."/>
            <person name="Horton D.L."/>
            <person name="Alikhan N.F."/>
            <person name="Baker D."/>
            <person name="Gharbi K."/>
            <person name="Hall N."/>
            <person name="Watson M."/>
            <person name="Adriaenssens E.M."/>
            <person name="Foster-Nyarko E."/>
            <person name="Jarju S."/>
            <person name="Secka A."/>
            <person name="Antonio M."/>
            <person name="Oren A."/>
            <person name="Chaudhuri R.R."/>
            <person name="La Ragione R."/>
            <person name="Hildebrand F."/>
            <person name="Pallen M.J."/>
        </authorList>
    </citation>
    <scope>NUCLEOTIDE SEQUENCE</scope>
    <source>
        <strain evidence="7">CHK195-4489</strain>
    </source>
</reference>
<dbReference type="InterPro" id="IPR013749">
    <property type="entry name" value="PM/HMP-P_kinase-1"/>
</dbReference>
<dbReference type="EMBL" id="DVMM01000056">
    <property type="protein sequence ID" value="HIU29204.1"/>
    <property type="molecule type" value="Genomic_DNA"/>
</dbReference>
<dbReference type="SUPFAM" id="SSF53613">
    <property type="entry name" value="Ribokinase-like"/>
    <property type="match status" value="1"/>
</dbReference>
<dbReference type="Gene3D" id="3.40.1190.20">
    <property type="match status" value="1"/>
</dbReference>
<evidence type="ECO:0000256" key="2">
    <source>
        <dbReference type="ARBA" id="ARBA00022679"/>
    </source>
</evidence>
<dbReference type="NCBIfam" id="NF005491">
    <property type="entry name" value="PRK07105.1"/>
    <property type="match status" value="1"/>
</dbReference>
<evidence type="ECO:0000256" key="3">
    <source>
        <dbReference type="ARBA" id="ARBA00022741"/>
    </source>
</evidence>
<comment type="caution">
    <text evidence="7">The sequence shown here is derived from an EMBL/GenBank/DDBJ whole genome shotgun (WGS) entry which is preliminary data.</text>
</comment>
<dbReference type="GO" id="GO:0009443">
    <property type="term" value="P:pyridoxal 5'-phosphate salvage"/>
    <property type="evidence" value="ECO:0007669"/>
    <property type="project" value="InterPro"/>
</dbReference>
<organism evidence="7 8">
    <name type="scientific">Candidatus Egerieisoma faecipullorum</name>
    <dbReference type="NCBI Taxonomy" id="2840963"/>
    <lineage>
        <taxon>Bacteria</taxon>
        <taxon>Bacillati</taxon>
        <taxon>Bacillota</taxon>
        <taxon>Clostridia</taxon>
        <taxon>Eubacteriales</taxon>
        <taxon>Clostridiaceae</taxon>
        <taxon>Clostridiaceae incertae sedis</taxon>
        <taxon>Candidatus Egerieisoma</taxon>
    </lineage>
</organism>
<dbReference type="Proteomes" id="UP000824089">
    <property type="component" value="Unassembled WGS sequence"/>
</dbReference>
<sequence length="285" mass="31582">MTKEQHRRVAAIHDISCVGRCSLTAVLPLLSAAGIETDVIPTAVLSTHTGGFSGYTYRDLTEDMLPIAEHWNSLGLTFDAIYTGYIGTPEQLTILNEIVCLLKTDRTLLFVDPVMADNGTLYKCIQPEYIEEMRKFCRKADIITPNMTEAMFLLGMEYSEGPYQEKLVREILRRLSEFGSDYVILTGVSYDNDRLGAVAYDCAADRYIHAFSSVVNGTFHGAGDVFASILLGALLNGKRVEQALKIAVDFTVSCIVSTKKEGADLRYGLNFEQNIPRLIKNLGLD</sequence>
<dbReference type="GO" id="GO:0008478">
    <property type="term" value="F:pyridoxal kinase activity"/>
    <property type="evidence" value="ECO:0007669"/>
    <property type="project" value="UniProtKB-EC"/>
</dbReference>
<keyword evidence="5" id="KW-0067">ATP-binding</keyword>
<evidence type="ECO:0000256" key="5">
    <source>
        <dbReference type="ARBA" id="ARBA00022840"/>
    </source>
</evidence>
<evidence type="ECO:0000313" key="8">
    <source>
        <dbReference type="Proteomes" id="UP000824089"/>
    </source>
</evidence>
<dbReference type="GO" id="GO:0005829">
    <property type="term" value="C:cytosol"/>
    <property type="evidence" value="ECO:0007669"/>
    <property type="project" value="TreeGrafter"/>
</dbReference>
<evidence type="ECO:0000256" key="4">
    <source>
        <dbReference type="ARBA" id="ARBA00022777"/>
    </source>
</evidence>